<organism evidence="6 7">
    <name type="scientific">Candidatus Dechloromonas phosphorivorans</name>
    <dbReference type="NCBI Taxonomy" id="2899244"/>
    <lineage>
        <taxon>Bacteria</taxon>
        <taxon>Pseudomonadati</taxon>
        <taxon>Pseudomonadota</taxon>
        <taxon>Betaproteobacteria</taxon>
        <taxon>Rhodocyclales</taxon>
        <taxon>Azonexaceae</taxon>
        <taxon>Dechloromonas</taxon>
    </lineage>
</organism>
<evidence type="ECO:0000256" key="3">
    <source>
        <dbReference type="ARBA" id="ARBA00022801"/>
    </source>
</evidence>
<reference evidence="6" key="1">
    <citation type="submission" date="2020-10" db="EMBL/GenBank/DDBJ databases">
        <title>Connecting structure to function with the recovery of over 1000 high-quality activated sludge metagenome-assembled genomes encoding full-length rRNA genes using long-read sequencing.</title>
        <authorList>
            <person name="Singleton C.M."/>
            <person name="Petriglieri F."/>
            <person name="Kristensen J.M."/>
            <person name="Kirkegaard R.H."/>
            <person name="Michaelsen T.Y."/>
            <person name="Andersen M.H."/>
            <person name="Karst S.M."/>
            <person name="Dueholm M.S."/>
            <person name="Nielsen P.H."/>
            <person name="Albertsen M."/>
        </authorList>
    </citation>
    <scope>NUCLEOTIDE SEQUENCE</scope>
    <source>
        <strain evidence="6">OdNE_18-Q3-R46-58_BAT3C.305</strain>
    </source>
</reference>
<dbReference type="Pfam" id="PF00383">
    <property type="entry name" value="dCMP_cyt_deam_1"/>
    <property type="match status" value="1"/>
</dbReference>
<dbReference type="PROSITE" id="PS51747">
    <property type="entry name" value="CYT_DCMP_DEAMINASES_2"/>
    <property type="match status" value="1"/>
</dbReference>
<dbReference type="AlphaFoldDB" id="A0A9D7LQG1"/>
<evidence type="ECO:0000313" key="6">
    <source>
        <dbReference type="EMBL" id="MBK8890594.1"/>
    </source>
</evidence>
<keyword evidence="3" id="KW-0378">Hydrolase</keyword>
<evidence type="ECO:0000256" key="1">
    <source>
        <dbReference type="ARBA" id="ARBA00006576"/>
    </source>
</evidence>
<keyword evidence="2" id="KW-0479">Metal-binding</keyword>
<accession>A0A9D7LQG1</accession>
<dbReference type="Proteomes" id="UP000808146">
    <property type="component" value="Unassembled WGS sequence"/>
</dbReference>
<dbReference type="PANTHER" id="PTHR11079">
    <property type="entry name" value="CYTOSINE DEAMINASE FAMILY MEMBER"/>
    <property type="match status" value="1"/>
</dbReference>
<dbReference type="GO" id="GO:0006152">
    <property type="term" value="P:purine nucleoside catabolic process"/>
    <property type="evidence" value="ECO:0007669"/>
    <property type="project" value="TreeGrafter"/>
</dbReference>
<dbReference type="GO" id="GO:0046872">
    <property type="term" value="F:metal ion binding"/>
    <property type="evidence" value="ECO:0007669"/>
    <property type="project" value="UniProtKB-KW"/>
</dbReference>
<dbReference type="SUPFAM" id="SSF53927">
    <property type="entry name" value="Cytidine deaminase-like"/>
    <property type="match status" value="1"/>
</dbReference>
<evidence type="ECO:0000256" key="2">
    <source>
        <dbReference type="ARBA" id="ARBA00022723"/>
    </source>
</evidence>
<dbReference type="InterPro" id="IPR002125">
    <property type="entry name" value="CMP_dCMP_dom"/>
</dbReference>
<dbReference type="InterPro" id="IPR016193">
    <property type="entry name" value="Cytidine_deaminase-like"/>
</dbReference>
<dbReference type="Gene3D" id="3.40.140.10">
    <property type="entry name" value="Cytidine Deaminase, domain 2"/>
    <property type="match status" value="1"/>
</dbReference>
<evidence type="ECO:0000256" key="4">
    <source>
        <dbReference type="ARBA" id="ARBA00022833"/>
    </source>
</evidence>
<sequence length="157" mass="17329">MNADDQFLARAIELARKGSELGQGGPFGAVIVCDGKIIGEGWNQVVVSRDPTAHAEIVAIRTACAAVDRFHLPKTTLYASSEPCPMCLAAAYWARIERIVFANSRAEAAAIGFCDDDLYCELNRPFEARRIVMEHHPMPDALLPLQRWASNPDRTPY</sequence>
<dbReference type="GO" id="GO:0047974">
    <property type="term" value="F:guanosine deaminase activity"/>
    <property type="evidence" value="ECO:0007669"/>
    <property type="project" value="TreeGrafter"/>
</dbReference>
<feature type="domain" description="CMP/dCMP-type deaminase" evidence="5">
    <location>
        <begin position="2"/>
        <end position="116"/>
    </location>
</feature>
<protein>
    <submittedName>
        <fullName evidence="6">Nucleoside deaminase</fullName>
    </submittedName>
</protein>
<name>A0A9D7LQG1_9RHOO</name>
<proteinExistence type="inferred from homology"/>
<evidence type="ECO:0000259" key="5">
    <source>
        <dbReference type="PROSITE" id="PS51747"/>
    </source>
</evidence>
<dbReference type="PANTHER" id="PTHR11079:SF161">
    <property type="entry name" value="CMP_DCMP-TYPE DEAMINASE DOMAIN-CONTAINING PROTEIN"/>
    <property type="match status" value="1"/>
</dbReference>
<dbReference type="EMBL" id="JADKBR010000011">
    <property type="protein sequence ID" value="MBK8890594.1"/>
    <property type="molecule type" value="Genomic_DNA"/>
</dbReference>
<comment type="similarity">
    <text evidence="1">Belongs to the cytidine and deoxycytidylate deaminase family.</text>
</comment>
<comment type="caution">
    <text evidence="6">The sequence shown here is derived from an EMBL/GenBank/DDBJ whole genome shotgun (WGS) entry which is preliminary data.</text>
</comment>
<dbReference type="CDD" id="cd01285">
    <property type="entry name" value="nucleoside_deaminase"/>
    <property type="match status" value="1"/>
</dbReference>
<gene>
    <name evidence="6" type="ORF">IPN75_09440</name>
</gene>
<keyword evidence="4" id="KW-0862">Zinc</keyword>
<evidence type="ECO:0000313" key="7">
    <source>
        <dbReference type="Proteomes" id="UP000808146"/>
    </source>
</evidence>
<dbReference type="FunFam" id="3.40.140.10:FF:000011">
    <property type="entry name" value="tRNA-specific adenosine deaminase"/>
    <property type="match status" value="1"/>
</dbReference>